<evidence type="ECO:0000313" key="4">
    <source>
        <dbReference type="EMBL" id="WZL69442.1"/>
    </source>
</evidence>
<dbReference type="Pfam" id="PF17167">
    <property type="entry name" value="Glyco_hydro_94"/>
    <property type="match status" value="1"/>
</dbReference>
<dbReference type="InterPro" id="IPR033432">
    <property type="entry name" value="GH94_catalytic"/>
</dbReference>
<accession>A0ABZ2Y2A9</accession>
<dbReference type="SUPFAM" id="SSF48208">
    <property type="entry name" value="Six-hairpin glycosidases"/>
    <property type="match status" value="1"/>
</dbReference>
<dbReference type="Gene3D" id="1.50.10.10">
    <property type="match status" value="1"/>
</dbReference>
<name>A0ABZ2Y2A9_9FIRM</name>
<evidence type="ECO:0000259" key="3">
    <source>
        <dbReference type="Pfam" id="PF17167"/>
    </source>
</evidence>
<evidence type="ECO:0000313" key="5">
    <source>
        <dbReference type="Proteomes" id="UP001486565"/>
    </source>
</evidence>
<dbReference type="EMBL" id="CP121687">
    <property type="protein sequence ID" value="WZL69442.1"/>
    <property type="molecule type" value="Genomic_DNA"/>
</dbReference>
<sequence>MHPFQDSVKAFSRQYKVLKNNPEMAKEKAIAGTTYFIEDHNILTLPQDEGESRYPYGKNGFNFWAYASGYMHCNEGLFSPFLRATEGQEPKIAFFAGFPEEEGYVPISLLSVPVTEERGRKKEQYAIFTPNSVFYITETDCLRFTIRVFVDHENRMYFSLLGENLGKEPKKIYLSSYLNPFLKHAIMENSVDRWFREVKVLPFDDLTKEFNAFLIQVYEEADRSSMTTNYGLIRRKMSLGKSSKVISIEETTSRFQYVGGTRSSLHTPKALYKGTFGKPIHICTFTETGIAGDLIHCEIAGGDFVRLDIILDYCFDEETKNNLLQTALEPSWIDSILSQMEYEEKQKQGGMRAVFGESKEDKWKGDVFTAFFEHLKKQVEFCSTIKGYIQLSAFSLIGIRDIFQALEGLLFWQPEVVKDKMLEALNFVSPDGRCPRQYSLPDYEGQSPAMDLRPFIDQGAWVISTIITYLRVTRDFSFLNEICGYYDFIDDKNHKAVKSNKSSTVLQHMFDIMEYLLQNRDHDYTKCVLALYGDWNDALDGLGVSKDGTREYGTGVSVMATLQVYQNLEDMMELLRVLDVEKYKEVIERYKSVRKEIELGLKQYALIKNEAGDIRILHGWGDQRSYFVGSFRDTDYQSRDGLTSNAFWVLSKLYDTDTTIKDTILQAFSRLDSKYGLKTFEPYFQKNTPGVGRIPNLPAGTAENGAVYIHATLFGIMALFRMGCPKLAWEQLYKILPFTHKKLSCSPFVMPNSYGYNEEKNIDGESMLDWQTGSSNVLLKTLIRYVFGLEPHFGGIWIQPSQWMPFKSFDFVITVRNCRLNIKYSDENKGSRGFKVNGQSKEGVFDRIMQMNKLWISNEELEQKELVIHITD</sequence>
<dbReference type="InterPro" id="IPR008928">
    <property type="entry name" value="6-hairpin_glycosidase_sf"/>
</dbReference>
<dbReference type="InterPro" id="IPR012341">
    <property type="entry name" value="6hp_glycosidase-like_sf"/>
</dbReference>
<dbReference type="Proteomes" id="UP001486565">
    <property type="component" value="Chromosome"/>
</dbReference>
<dbReference type="PANTHER" id="PTHR37469">
    <property type="entry name" value="CELLOBIONIC ACID PHOSPHORYLASE-RELATED"/>
    <property type="match status" value="1"/>
</dbReference>
<dbReference type="InterPro" id="IPR052047">
    <property type="entry name" value="GH94_Enzymes"/>
</dbReference>
<keyword evidence="1" id="KW-0328">Glycosyltransferase</keyword>
<keyword evidence="2" id="KW-0808">Transferase</keyword>
<proteinExistence type="predicted"/>
<dbReference type="RefSeq" id="WP_341876438.1">
    <property type="nucleotide sequence ID" value="NZ_CP121687.1"/>
</dbReference>
<feature type="domain" description="Glycosyl hydrolase 94 catalytic" evidence="3">
    <location>
        <begin position="385"/>
        <end position="788"/>
    </location>
</feature>
<evidence type="ECO:0000256" key="2">
    <source>
        <dbReference type="ARBA" id="ARBA00022679"/>
    </source>
</evidence>
<organism evidence="4 5">
    <name type="scientific">Defluviitalea saccharophila</name>
    <dbReference type="NCBI Taxonomy" id="879970"/>
    <lineage>
        <taxon>Bacteria</taxon>
        <taxon>Bacillati</taxon>
        <taxon>Bacillota</taxon>
        <taxon>Clostridia</taxon>
        <taxon>Lachnospirales</taxon>
        <taxon>Defluviitaleaceae</taxon>
        <taxon>Defluviitalea</taxon>
    </lineage>
</organism>
<gene>
    <name evidence="4" type="ORF">QBE51_11645</name>
</gene>
<protein>
    <recommendedName>
        <fullName evidence="3">Glycosyl hydrolase 94 catalytic domain-containing protein</fullName>
    </recommendedName>
</protein>
<evidence type="ECO:0000256" key="1">
    <source>
        <dbReference type="ARBA" id="ARBA00022676"/>
    </source>
</evidence>
<dbReference type="PANTHER" id="PTHR37469:SF2">
    <property type="entry name" value="CELLOBIONIC ACID PHOSPHORYLASE"/>
    <property type="match status" value="1"/>
</dbReference>
<keyword evidence="5" id="KW-1185">Reference proteome</keyword>
<reference evidence="4 5" key="1">
    <citation type="submission" date="2023-03" db="EMBL/GenBank/DDBJ databases">
        <title>Novel Species.</title>
        <authorList>
            <person name="Ma S."/>
        </authorList>
    </citation>
    <scope>NUCLEOTIDE SEQUENCE [LARGE SCALE GENOMIC DNA]</scope>
    <source>
        <strain evidence="4 5">LIND6LT2</strain>
    </source>
</reference>